<sequence length="376" mass="38303">MGGLIATIAAVLPVGTAPGRAAPVPDPDPTVSGSPSEPPAPAVAVTAEDIPVGAGYWQGLTETYPLKARVRNTGTPPVTAETRFTLPPGVELARSEGGPGCTADSLVVTCRIAPRSAATITLDVTVAPGLWRDPPTGTVQVSATAGGRTATDRARFGIDFPPGPPTPGIDLGVSDPFLPADPADPEASTEPTTLEVRLSNTGSVRADGTVDVVTPPGVEVATVPAECVTRVRVSAERERCQVGRVPAGQRLTLRFTLVVDRAARAEAPLLGSVHGSLTPPGQDAAARQASYSVLISARPDERAGPTGGDDPDVTVAQPRRGAGFSGIDPVDAGSRVGQPLSVLPIVVSLIGVFTTVAAMVILPLRRRPEPGVDSAI</sequence>
<keyword evidence="2" id="KW-0812">Transmembrane</keyword>
<feature type="region of interest" description="Disordered" evidence="1">
    <location>
        <begin position="16"/>
        <end position="41"/>
    </location>
</feature>
<protein>
    <recommendedName>
        <fullName evidence="5">DUF11 domain-containing protein</fullName>
    </recommendedName>
</protein>
<dbReference type="AlphaFoldDB" id="A0A8J4A5U7"/>
<evidence type="ECO:0000256" key="2">
    <source>
        <dbReference type="SAM" id="Phobius"/>
    </source>
</evidence>
<keyword evidence="2" id="KW-0472">Membrane</keyword>
<evidence type="ECO:0008006" key="5">
    <source>
        <dbReference type="Google" id="ProtNLM"/>
    </source>
</evidence>
<gene>
    <name evidence="3" type="ORF">Voc01_093170</name>
</gene>
<keyword evidence="4" id="KW-1185">Reference proteome</keyword>
<keyword evidence="2" id="KW-1133">Transmembrane helix</keyword>
<organism evidence="3 4">
    <name type="scientific">Virgisporangium ochraceum</name>
    <dbReference type="NCBI Taxonomy" id="65505"/>
    <lineage>
        <taxon>Bacteria</taxon>
        <taxon>Bacillati</taxon>
        <taxon>Actinomycetota</taxon>
        <taxon>Actinomycetes</taxon>
        <taxon>Micromonosporales</taxon>
        <taxon>Micromonosporaceae</taxon>
        <taxon>Virgisporangium</taxon>
    </lineage>
</organism>
<dbReference type="EMBL" id="BOPH01000134">
    <property type="protein sequence ID" value="GIJ74400.1"/>
    <property type="molecule type" value="Genomic_DNA"/>
</dbReference>
<evidence type="ECO:0000313" key="3">
    <source>
        <dbReference type="EMBL" id="GIJ74400.1"/>
    </source>
</evidence>
<evidence type="ECO:0000256" key="1">
    <source>
        <dbReference type="SAM" id="MobiDB-lite"/>
    </source>
</evidence>
<feature type="transmembrane region" description="Helical" evidence="2">
    <location>
        <begin position="342"/>
        <end position="364"/>
    </location>
</feature>
<feature type="region of interest" description="Disordered" evidence="1">
    <location>
        <begin position="299"/>
        <end position="328"/>
    </location>
</feature>
<evidence type="ECO:0000313" key="4">
    <source>
        <dbReference type="Proteomes" id="UP000635606"/>
    </source>
</evidence>
<comment type="caution">
    <text evidence="3">The sequence shown here is derived from an EMBL/GenBank/DDBJ whole genome shotgun (WGS) entry which is preliminary data.</text>
</comment>
<dbReference type="Proteomes" id="UP000635606">
    <property type="component" value="Unassembled WGS sequence"/>
</dbReference>
<accession>A0A8J4A5U7</accession>
<name>A0A8J4A5U7_9ACTN</name>
<proteinExistence type="predicted"/>
<reference evidence="3" key="1">
    <citation type="submission" date="2021-01" db="EMBL/GenBank/DDBJ databases">
        <title>Whole genome shotgun sequence of Virgisporangium ochraceum NBRC 16418.</title>
        <authorList>
            <person name="Komaki H."/>
            <person name="Tamura T."/>
        </authorList>
    </citation>
    <scope>NUCLEOTIDE SEQUENCE</scope>
    <source>
        <strain evidence="3">NBRC 16418</strain>
    </source>
</reference>